<dbReference type="PANTHER" id="PTHR34216:SF3">
    <property type="entry name" value="POLY-BETA-1,6-N-ACETYL-D-GLUCOSAMINE N-DEACETYLASE"/>
    <property type="match status" value="1"/>
</dbReference>
<dbReference type="STRING" id="28181.BEN30_16745"/>
<evidence type="ECO:0000256" key="4">
    <source>
        <dbReference type="ARBA" id="ARBA00020071"/>
    </source>
</evidence>
<sequence>MFKSFGLWVAAFVLLILFEMFAQPAWAEELTPDDGASVVMYHRFGEDEYPSTNTLLSQLDEHIAELTNGEYTILPLSEMISRLKSQEGFPFQSVGVSIDDAYLSVYTEAWPRFKKAGIPFTVFVATDPVDRGFSHYMSWAQIREMAADPLVTIGSQTATHLHMIDSTTEQNVADLVLSNQRFQAELGFVPNLIAYPYGEFSTPVIEVVKKAGFIAGFGQQSGAFGTNTNISDELYRLPRFALNETYGDLSRLKTAASALPLPVQDVSPLDTLVDPDANPPYIGFTIPDEFPRSDQLACFSNTEGKLAIERLGPRIEVRMTQKLPQGRTRLNCTQPASGPGNDGRWRWFGRLLYVK</sequence>
<keyword evidence="5 7" id="KW-0732">Signal</keyword>
<dbReference type="PANTHER" id="PTHR34216">
    <property type="match status" value="1"/>
</dbReference>
<evidence type="ECO:0000259" key="8">
    <source>
        <dbReference type="PROSITE" id="PS51677"/>
    </source>
</evidence>
<feature type="chain" id="PRO_5009184029" description="Chitooligosaccharide deacetylase" evidence="7">
    <location>
        <begin position="28"/>
        <end position="355"/>
    </location>
</feature>
<dbReference type="RefSeq" id="WP_069959311.1">
    <property type="nucleotide sequence ID" value="NZ_MCGG01000072.1"/>
</dbReference>
<evidence type="ECO:0000256" key="2">
    <source>
        <dbReference type="ARBA" id="ARBA00004613"/>
    </source>
</evidence>
<dbReference type="InterPro" id="IPR051398">
    <property type="entry name" value="Polysacch_Deacetylase"/>
</dbReference>
<dbReference type="GO" id="GO:0005975">
    <property type="term" value="P:carbohydrate metabolic process"/>
    <property type="evidence" value="ECO:0007669"/>
    <property type="project" value="InterPro"/>
</dbReference>
<proteinExistence type="inferred from homology"/>
<dbReference type="GO" id="GO:0016810">
    <property type="term" value="F:hydrolase activity, acting on carbon-nitrogen (but not peptide) bonds"/>
    <property type="evidence" value="ECO:0007669"/>
    <property type="project" value="InterPro"/>
</dbReference>
<comment type="similarity">
    <text evidence="3">Belongs to the polysaccharide deacetylase family.</text>
</comment>
<feature type="signal peptide" evidence="7">
    <location>
        <begin position="1"/>
        <end position="27"/>
    </location>
</feature>
<evidence type="ECO:0000256" key="1">
    <source>
        <dbReference type="ARBA" id="ARBA00003236"/>
    </source>
</evidence>
<keyword evidence="10" id="KW-1185">Reference proteome</keyword>
<dbReference type="Gene3D" id="3.20.20.370">
    <property type="entry name" value="Glycoside hydrolase/deacetylase"/>
    <property type="match status" value="1"/>
</dbReference>
<protein>
    <recommendedName>
        <fullName evidence="4">Chitooligosaccharide deacetylase</fullName>
    </recommendedName>
    <alternativeName>
        <fullName evidence="6">Nodulation protein B</fullName>
    </alternativeName>
</protein>
<dbReference type="GO" id="GO:0005576">
    <property type="term" value="C:extracellular region"/>
    <property type="evidence" value="ECO:0007669"/>
    <property type="project" value="UniProtKB-SubCell"/>
</dbReference>
<dbReference type="InterPro" id="IPR011330">
    <property type="entry name" value="Glyco_hydro/deAcase_b/a-brl"/>
</dbReference>
<evidence type="ECO:0000256" key="3">
    <source>
        <dbReference type="ARBA" id="ARBA00010973"/>
    </source>
</evidence>
<dbReference type="Proteomes" id="UP000095347">
    <property type="component" value="Unassembled WGS sequence"/>
</dbReference>
<organism evidence="9 10">
    <name type="scientific">Magnetovibrio blakemorei</name>
    <dbReference type="NCBI Taxonomy" id="28181"/>
    <lineage>
        <taxon>Bacteria</taxon>
        <taxon>Pseudomonadati</taxon>
        <taxon>Pseudomonadota</taxon>
        <taxon>Alphaproteobacteria</taxon>
        <taxon>Rhodospirillales</taxon>
        <taxon>Magnetovibrionaceae</taxon>
        <taxon>Magnetovibrio</taxon>
    </lineage>
</organism>
<comment type="function">
    <text evidence="1">Is involved in generating a small heat-stable compound (Nod), an acylated oligomer of N-acetylglucosamine, that stimulates mitosis in various plant protoplasts.</text>
</comment>
<evidence type="ECO:0000256" key="5">
    <source>
        <dbReference type="ARBA" id="ARBA00022729"/>
    </source>
</evidence>
<dbReference type="EMBL" id="MCGG01000072">
    <property type="protein sequence ID" value="OEJ64327.1"/>
    <property type="molecule type" value="Genomic_DNA"/>
</dbReference>
<evidence type="ECO:0000313" key="9">
    <source>
        <dbReference type="EMBL" id="OEJ64327.1"/>
    </source>
</evidence>
<dbReference type="AlphaFoldDB" id="A0A1E5Q4H8"/>
<dbReference type="CDD" id="cd10973">
    <property type="entry name" value="CE4_DAC_u4_5s"/>
    <property type="match status" value="1"/>
</dbReference>
<accession>A0A1E5Q4H8</accession>
<gene>
    <name evidence="9" type="ORF">BEN30_16745</name>
</gene>
<dbReference type="SUPFAM" id="SSF88713">
    <property type="entry name" value="Glycoside hydrolase/deacetylase"/>
    <property type="match status" value="1"/>
</dbReference>
<feature type="domain" description="NodB homology" evidence="8">
    <location>
        <begin position="92"/>
        <end position="229"/>
    </location>
</feature>
<comment type="subcellular location">
    <subcellularLocation>
        <location evidence="2">Secreted</location>
    </subcellularLocation>
</comment>
<evidence type="ECO:0000256" key="6">
    <source>
        <dbReference type="ARBA" id="ARBA00032976"/>
    </source>
</evidence>
<evidence type="ECO:0000313" key="10">
    <source>
        <dbReference type="Proteomes" id="UP000095347"/>
    </source>
</evidence>
<name>A0A1E5Q4H8_9PROT</name>
<dbReference type="Pfam" id="PF01522">
    <property type="entry name" value="Polysacc_deac_1"/>
    <property type="match status" value="1"/>
</dbReference>
<evidence type="ECO:0000256" key="7">
    <source>
        <dbReference type="SAM" id="SignalP"/>
    </source>
</evidence>
<dbReference type="InterPro" id="IPR002509">
    <property type="entry name" value="NODB_dom"/>
</dbReference>
<dbReference type="PROSITE" id="PS51677">
    <property type="entry name" value="NODB"/>
    <property type="match status" value="1"/>
</dbReference>
<reference evidence="10" key="1">
    <citation type="submission" date="2016-07" db="EMBL/GenBank/DDBJ databases">
        <authorList>
            <person name="Florea S."/>
            <person name="Webb J.S."/>
            <person name="Jaromczyk J."/>
            <person name="Schardl C.L."/>
        </authorList>
    </citation>
    <scope>NUCLEOTIDE SEQUENCE [LARGE SCALE GENOMIC DNA]</scope>
    <source>
        <strain evidence="10">MV-1</strain>
    </source>
</reference>
<comment type="caution">
    <text evidence="9">The sequence shown here is derived from an EMBL/GenBank/DDBJ whole genome shotgun (WGS) entry which is preliminary data.</text>
</comment>